<dbReference type="AlphaFoldDB" id="A0A6P2QPH0"/>
<gene>
    <name evidence="2" type="ORF">BPS26883_06095</name>
</gene>
<keyword evidence="1" id="KW-0812">Transmembrane</keyword>
<keyword evidence="1" id="KW-0472">Membrane</keyword>
<protein>
    <submittedName>
        <fullName evidence="2">Uncharacterized protein</fullName>
    </submittedName>
</protein>
<evidence type="ECO:0000313" key="2">
    <source>
        <dbReference type="EMBL" id="VWC25279.1"/>
    </source>
</evidence>
<evidence type="ECO:0000256" key="1">
    <source>
        <dbReference type="SAM" id="Phobius"/>
    </source>
</evidence>
<dbReference type="EMBL" id="CABVPP010000074">
    <property type="protein sequence ID" value="VWC25279.1"/>
    <property type="molecule type" value="Genomic_DNA"/>
</dbReference>
<sequence length="77" mass="8596">MDKVEFDRNWHLGGVYRCADYYPSISGGIVLLAGFGIALVGGFTNRAAMLKIKPFDNSYRKARESYKSSGDDEDQPE</sequence>
<proteinExistence type="predicted"/>
<feature type="transmembrane region" description="Helical" evidence="1">
    <location>
        <begin position="21"/>
        <end position="43"/>
    </location>
</feature>
<dbReference type="GeneID" id="93173157"/>
<dbReference type="RefSeq" id="WP_174904199.1">
    <property type="nucleotide sequence ID" value="NZ_CABVPP010000074.1"/>
</dbReference>
<name>A0A6P2QPH0_9BURK</name>
<evidence type="ECO:0000313" key="3">
    <source>
        <dbReference type="Proteomes" id="UP000494162"/>
    </source>
</evidence>
<dbReference type="Proteomes" id="UP000494162">
    <property type="component" value="Unassembled WGS sequence"/>
</dbReference>
<keyword evidence="1" id="KW-1133">Transmembrane helix</keyword>
<organism evidence="2 3">
    <name type="scientific">Burkholderia pseudomultivorans</name>
    <dbReference type="NCBI Taxonomy" id="1207504"/>
    <lineage>
        <taxon>Bacteria</taxon>
        <taxon>Pseudomonadati</taxon>
        <taxon>Pseudomonadota</taxon>
        <taxon>Betaproteobacteria</taxon>
        <taxon>Burkholderiales</taxon>
        <taxon>Burkholderiaceae</taxon>
        <taxon>Burkholderia</taxon>
        <taxon>Burkholderia cepacia complex</taxon>
    </lineage>
</organism>
<reference evidence="2 3" key="1">
    <citation type="submission" date="2019-09" db="EMBL/GenBank/DDBJ databases">
        <authorList>
            <person name="Depoorter E."/>
        </authorList>
    </citation>
    <scope>NUCLEOTIDE SEQUENCE [LARGE SCALE GENOMIC DNA]</scope>
    <source>
        <strain evidence="2">LMG 26883</strain>
    </source>
</reference>
<accession>A0A6P2QPH0</accession>